<accession>A0A6L9MTY1</accession>
<sequence length="119" mass="13420">MNKYFYLALISTIAGMVSKIARDMSVDSTPVNFLLGSAPSFFSILGVLFFSKVMVAKEKYSYKYPAFILLGTLLYEIEQIWSNRVFDVYDILALILGYFLFLIITGASGVERKKQASTE</sequence>
<evidence type="ECO:0000256" key="1">
    <source>
        <dbReference type="SAM" id="Phobius"/>
    </source>
</evidence>
<keyword evidence="1" id="KW-0812">Transmembrane</keyword>
<proteinExistence type="predicted"/>
<gene>
    <name evidence="2" type="ORF">GTW09_09280</name>
</gene>
<protein>
    <submittedName>
        <fullName evidence="2">Uncharacterized protein</fullName>
    </submittedName>
</protein>
<reference evidence="2 3" key="1">
    <citation type="submission" date="2020-01" db="EMBL/GenBank/DDBJ databases">
        <title>Genomes of bacteria type strains.</title>
        <authorList>
            <person name="Chen J."/>
            <person name="Zhu S."/>
            <person name="Yang J."/>
        </authorList>
    </citation>
    <scope>NUCLEOTIDE SEQUENCE [LARGE SCALE GENOMIC DNA]</scope>
    <source>
        <strain evidence="2 3">LMG 22958</strain>
    </source>
</reference>
<dbReference type="AlphaFoldDB" id="A0A6L9MTY1"/>
<evidence type="ECO:0000313" key="3">
    <source>
        <dbReference type="Proteomes" id="UP000478837"/>
    </source>
</evidence>
<feature type="transmembrane region" description="Helical" evidence="1">
    <location>
        <begin position="31"/>
        <end position="50"/>
    </location>
</feature>
<feature type="transmembrane region" description="Helical" evidence="1">
    <location>
        <begin position="62"/>
        <end position="82"/>
    </location>
</feature>
<keyword evidence="3" id="KW-1185">Reference proteome</keyword>
<organism evidence="2 3">
    <name type="scientific">Alteromonas hispanica</name>
    <dbReference type="NCBI Taxonomy" id="315421"/>
    <lineage>
        <taxon>Bacteria</taxon>
        <taxon>Pseudomonadati</taxon>
        <taxon>Pseudomonadota</taxon>
        <taxon>Gammaproteobacteria</taxon>
        <taxon>Alteromonadales</taxon>
        <taxon>Alteromonadaceae</taxon>
        <taxon>Alteromonas/Salinimonas group</taxon>
        <taxon>Alteromonas</taxon>
    </lineage>
</organism>
<keyword evidence="1" id="KW-0472">Membrane</keyword>
<evidence type="ECO:0000313" key="2">
    <source>
        <dbReference type="EMBL" id="NDW21709.1"/>
    </source>
</evidence>
<dbReference type="Proteomes" id="UP000478837">
    <property type="component" value="Unassembled WGS sequence"/>
</dbReference>
<keyword evidence="1" id="KW-1133">Transmembrane helix</keyword>
<dbReference type="EMBL" id="JAAAWP010000005">
    <property type="protein sequence ID" value="NDW21709.1"/>
    <property type="molecule type" value="Genomic_DNA"/>
</dbReference>
<feature type="transmembrane region" description="Helical" evidence="1">
    <location>
        <begin position="88"/>
        <end position="110"/>
    </location>
</feature>
<dbReference type="RefSeq" id="WP_163111666.1">
    <property type="nucleotide sequence ID" value="NZ_JAAAWP010000005.1"/>
</dbReference>
<name>A0A6L9MTY1_9ALTE</name>
<comment type="caution">
    <text evidence="2">The sequence shown here is derived from an EMBL/GenBank/DDBJ whole genome shotgun (WGS) entry which is preliminary data.</text>
</comment>